<dbReference type="Pfam" id="PF09965">
    <property type="entry name" value="DUF2199"/>
    <property type="match status" value="1"/>
</dbReference>
<dbReference type="InterPro" id="IPR018697">
    <property type="entry name" value="DUF2199"/>
</dbReference>
<protein>
    <submittedName>
        <fullName evidence="1">DUF2199 domain-containing protein</fullName>
    </submittedName>
</protein>
<dbReference type="EMBL" id="JAMPKM010000053">
    <property type="protein sequence ID" value="MEP0820954.1"/>
    <property type="molecule type" value="Genomic_DNA"/>
</dbReference>
<dbReference type="Proteomes" id="UP001464891">
    <property type="component" value="Unassembled WGS sequence"/>
</dbReference>
<keyword evidence="2" id="KW-1185">Reference proteome</keyword>
<comment type="caution">
    <text evidence="1">The sequence shown here is derived from an EMBL/GenBank/DDBJ whole genome shotgun (WGS) entry which is preliminary data.</text>
</comment>
<organism evidence="1 2">
    <name type="scientific">Trichocoleus desertorum GB2-A4</name>
    <dbReference type="NCBI Taxonomy" id="2933944"/>
    <lineage>
        <taxon>Bacteria</taxon>
        <taxon>Bacillati</taxon>
        <taxon>Cyanobacteriota</taxon>
        <taxon>Cyanophyceae</taxon>
        <taxon>Leptolyngbyales</taxon>
        <taxon>Trichocoleusaceae</taxon>
        <taxon>Trichocoleus</taxon>
    </lineage>
</organism>
<dbReference type="RefSeq" id="WP_190443484.1">
    <property type="nucleotide sequence ID" value="NZ_JAMPKM010000053.1"/>
</dbReference>
<accession>A0ABV0JH35</accession>
<proteinExistence type="predicted"/>
<name>A0ABV0JH35_9CYAN</name>
<sequence>MKHYRCTICEQDHSDVPMDIAQPRPIDYYAIPPEARDERITITADLCCIDDKRYFLRGYMPIPVQDSPEVFGWGVWTEVEENSFYRYIELYEVDGTKEPPFPGLLSAALNCYQPSTYQLPLYVQLRGAQDRPLLSFPEQVQHPLAQEQRDGITMARVYEILHQSLPNLLTNE</sequence>
<reference evidence="1 2" key="1">
    <citation type="submission" date="2022-04" db="EMBL/GenBank/DDBJ databases">
        <title>Positive selection, recombination, and allopatry shape intraspecific diversity of widespread and dominant cyanobacteria.</title>
        <authorList>
            <person name="Wei J."/>
            <person name="Shu W."/>
            <person name="Hu C."/>
        </authorList>
    </citation>
    <scope>NUCLEOTIDE SEQUENCE [LARGE SCALE GENOMIC DNA]</scope>
    <source>
        <strain evidence="1 2">GB2-A4</strain>
    </source>
</reference>
<gene>
    <name evidence="1" type="ORF">NC998_28130</name>
</gene>
<evidence type="ECO:0000313" key="1">
    <source>
        <dbReference type="EMBL" id="MEP0820954.1"/>
    </source>
</evidence>
<evidence type="ECO:0000313" key="2">
    <source>
        <dbReference type="Proteomes" id="UP001464891"/>
    </source>
</evidence>